<proteinExistence type="predicted"/>
<organism evidence="2 3">
    <name type="scientific">Microthlaspi erraticum</name>
    <dbReference type="NCBI Taxonomy" id="1685480"/>
    <lineage>
        <taxon>Eukaryota</taxon>
        <taxon>Viridiplantae</taxon>
        <taxon>Streptophyta</taxon>
        <taxon>Embryophyta</taxon>
        <taxon>Tracheophyta</taxon>
        <taxon>Spermatophyta</taxon>
        <taxon>Magnoliopsida</taxon>
        <taxon>eudicotyledons</taxon>
        <taxon>Gunneridae</taxon>
        <taxon>Pentapetalae</taxon>
        <taxon>rosids</taxon>
        <taxon>malvids</taxon>
        <taxon>Brassicales</taxon>
        <taxon>Brassicaceae</taxon>
        <taxon>Coluteocarpeae</taxon>
        <taxon>Microthlaspi</taxon>
    </lineage>
</organism>
<dbReference type="AlphaFoldDB" id="A0A6D2HZU1"/>
<keyword evidence="3" id="KW-1185">Reference proteome</keyword>
<gene>
    <name evidence="2" type="ORF">MERR_LOCUS8533</name>
</gene>
<sequence length="241" mass="27892">MRRNILSFQQGSHETFHEAWERLRGYTRNCPHHRFTREAILSHFYWGVAKEQKWTLDVASKGSFLNLTIEEGELLVDNLSRSEESYNESHDPIPKESLYEDFKWTALQDKLDRWEKLLSVQERGLCLDLEQHQEEANFVVQNGNSNQKSMSLNHWSNHGVQGIQQSYQENHEPSQISNNASVEVLSSFGNGMVWTWGWRSVFIGVQEAAWLLGTSYDMIMEEVARNLDQEAAGELEAEEAA</sequence>
<name>A0A6D2HZU1_9BRAS</name>
<accession>A0A6D2HZU1</accession>
<evidence type="ECO:0000313" key="2">
    <source>
        <dbReference type="EMBL" id="CAA7021298.1"/>
    </source>
</evidence>
<dbReference type="InterPro" id="IPR005162">
    <property type="entry name" value="Retrotrans_gag_dom"/>
</dbReference>
<dbReference type="Pfam" id="PF03732">
    <property type="entry name" value="Retrotrans_gag"/>
    <property type="match status" value="1"/>
</dbReference>
<reference evidence="2" key="1">
    <citation type="submission" date="2020-01" db="EMBL/GenBank/DDBJ databases">
        <authorList>
            <person name="Mishra B."/>
        </authorList>
    </citation>
    <scope>NUCLEOTIDE SEQUENCE [LARGE SCALE GENOMIC DNA]</scope>
</reference>
<protein>
    <recommendedName>
        <fullName evidence="1">Retrotransposon gag domain-containing protein</fullName>
    </recommendedName>
</protein>
<evidence type="ECO:0000259" key="1">
    <source>
        <dbReference type="Pfam" id="PF03732"/>
    </source>
</evidence>
<dbReference type="EMBL" id="CACVBM020000599">
    <property type="protein sequence ID" value="CAA7021298.1"/>
    <property type="molecule type" value="Genomic_DNA"/>
</dbReference>
<comment type="caution">
    <text evidence="2">The sequence shown here is derived from an EMBL/GenBank/DDBJ whole genome shotgun (WGS) entry which is preliminary data.</text>
</comment>
<evidence type="ECO:0000313" key="3">
    <source>
        <dbReference type="Proteomes" id="UP000467841"/>
    </source>
</evidence>
<dbReference type="OrthoDB" id="10610325at2759"/>
<dbReference type="Proteomes" id="UP000467841">
    <property type="component" value="Unassembled WGS sequence"/>
</dbReference>
<feature type="domain" description="Retrotransposon gag" evidence="1">
    <location>
        <begin position="1"/>
        <end position="48"/>
    </location>
</feature>